<keyword evidence="8" id="KW-0067">ATP-binding</keyword>
<feature type="region of interest" description="Disordered" evidence="13">
    <location>
        <begin position="1517"/>
        <end position="1566"/>
    </location>
</feature>
<dbReference type="GO" id="GO:0003676">
    <property type="term" value="F:nucleic acid binding"/>
    <property type="evidence" value="ECO:0007669"/>
    <property type="project" value="InterPro"/>
</dbReference>
<keyword evidence="6" id="KW-0378">Hydrolase</keyword>
<feature type="domain" description="Tudor" evidence="14">
    <location>
        <begin position="1258"/>
        <end position="1317"/>
    </location>
</feature>
<dbReference type="InterPro" id="IPR011545">
    <property type="entry name" value="DEAD/DEAH_box_helicase_dom"/>
</dbReference>
<feature type="compositionally biased region" description="Low complexity" evidence="13">
    <location>
        <begin position="1540"/>
        <end position="1557"/>
    </location>
</feature>
<dbReference type="GO" id="GO:0007283">
    <property type="term" value="P:spermatogenesis"/>
    <property type="evidence" value="ECO:0007669"/>
    <property type="project" value="UniProtKB-KW"/>
</dbReference>
<evidence type="ECO:0000256" key="5">
    <source>
        <dbReference type="ARBA" id="ARBA00022782"/>
    </source>
</evidence>
<evidence type="ECO:0000256" key="13">
    <source>
        <dbReference type="SAM" id="MobiDB-lite"/>
    </source>
</evidence>
<keyword evidence="10" id="KW-0943">RNA-mediated gene silencing</keyword>
<keyword evidence="2" id="KW-0217">Developmental protein</keyword>
<evidence type="ECO:0000313" key="18">
    <source>
        <dbReference type="Proteomes" id="UP000494106"/>
    </source>
</evidence>
<dbReference type="Pfam" id="PF00270">
    <property type="entry name" value="DEAD"/>
    <property type="match status" value="1"/>
</dbReference>
<dbReference type="Gene3D" id="2.30.30.140">
    <property type="match status" value="1"/>
</dbReference>
<dbReference type="GO" id="GO:0042078">
    <property type="term" value="P:germ-line stem cell division"/>
    <property type="evidence" value="ECO:0007669"/>
    <property type="project" value="TreeGrafter"/>
</dbReference>
<keyword evidence="9" id="KW-0744">Spermatogenesis</keyword>
<dbReference type="InterPro" id="IPR007052">
    <property type="entry name" value="CS_dom"/>
</dbReference>
<feature type="domain" description="CS" evidence="16">
    <location>
        <begin position="1808"/>
        <end position="1893"/>
    </location>
</feature>
<dbReference type="SUPFAM" id="SSF49764">
    <property type="entry name" value="HSP20-like chaperones"/>
    <property type="match status" value="2"/>
</dbReference>
<evidence type="ECO:0000256" key="6">
    <source>
        <dbReference type="ARBA" id="ARBA00022801"/>
    </source>
</evidence>
<dbReference type="Gene3D" id="2.40.50.90">
    <property type="match status" value="1"/>
</dbReference>
<dbReference type="Gene3D" id="3.40.50.300">
    <property type="entry name" value="P-loop containing nucleotide triphosphate hydrolases"/>
    <property type="match status" value="2"/>
</dbReference>
<dbReference type="InterPro" id="IPR008978">
    <property type="entry name" value="HSP20-like_chaperone"/>
</dbReference>
<keyword evidence="4" id="KW-0547">Nucleotide-binding</keyword>
<keyword evidence="11" id="KW-0469">Meiosis</keyword>
<dbReference type="EMBL" id="CADEBC010000511">
    <property type="protein sequence ID" value="CAB3241941.1"/>
    <property type="molecule type" value="Genomic_DNA"/>
</dbReference>
<reference evidence="17 18" key="1">
    <citation type="submission" date="2020-04" db="EMBL/GenBank/DDBJ databases">
        <authorList>
            <person name="Wallbank WR R."/>
            <person name="Pardo Diaz C."/>
            <person name="Kozak K."/>
            <person name="Martin S."/>
            <person name="Jiggins C."/>
            <person name="Moest M."/>
            <person name="Warren A I."/>
            <person name="Byers J.R.P. K."/>
            <person name="Montejo-Kovacevich G."/>
            <person name="Yen C E."/>
        </authorList>
    </citation>
    <scope>NUCLEOTIDE SEQUENCE [LARGE SCALE GENOMIC DNA]</scope>
</reference>
<evidence type="ECO:0000259" key="16">
    <source>
        <dbReference type="PROSITE" id="PS51203"/>
    </source>
</evidence>
<evidence type="ECO:0000256" key="11">
    <source>
        <dbReference type="ARBA" id="ARBA00023254"/>
    </source>
</evidence>
<keyword evidence="5" id="KW-0221">Differentiation</keyword>
<dbReference type="GO" id="GO:0016787">
    <property type="term" value="F:hydrolase activity"/>
    <property type="evidence" value="ECO:0007669"/>
    <property type="project" value="UniProtKB-KW"/>
</dbReference>
<keyword evidence="3" id="KW-0677">Repeat</keyword>
<protein>
    <recommendedName>
        <fullName evidence="1">RNA helicase</fullName>
        <ecNumber evidence="1">3.6.4.13</ecNumber>
    </recommendedName>
</protein>
<evidence type="ECO:0000256" key="7">
    <source>
        <dbReference type="ARBA" id="ARBA00022806"/>
    </source>
</evidence>
<dbReference type="OrthoDB" id="249932at2759"/>
<evidence type="ECO:0000256" key="9">
    <source>
        <dbReference type="ARBA" id="ARBA00022871"/>
    </source>
</evidence>
<comment type="caution">
    <text evidence="17">The sequence shown here is derived from an EMBL/GenBank/DDBJ whole genome shotgun (WGS) entry which is preliminary data.</text>
</comment>
<proteinExistence type="predicted"/>
<dbReference type="InterPro" id="IPR002999">
    <property type="entry name" value="Tudor"/>
</dbReference>
<feature type="region of interest" description="Disordered" evidence="13">
    <location>
        <begin position="254"/>
        <end position="395"/>
    </location>
</feature>
<keyword evidence="7" id="KW-0347">Helicase</keyword>
<dbReference type="Pfam" id="PF04969">
    <property type="entry name" value="CS"/>
    <property type="match status" value="2"/>
</dbReference>
<dbReference type="PANTHER" id="PTHR22655">
    <property type="entry name" value="ATP-DEPENDENT RNA HELICASE TDRD12-RELATED"/>
    <property type="match status" value="1"/>
</dbReference>
<dbReference type="GO" id="GO:0005524">
    <property type="term" value="F:ATP binding"/>
    <property type="evidence" value="ECO:0007669"/>
    <property type="project" value="UniProtKB-KW"/>
</dbReference>
<evidence type="ECO:0000256" key="10">
    <source>
        <dbReference type="ARBA" id="ARBA00023158"/>
    </source>
</evidence>
<evidence type="ECO:0000313" key="17">
    <source>
        <dbReference type="EMBL" id="CAB3241941.1"/>
    </source>
</evidence>
<dbReference type="GO" id="GO:0003724">
    <property type="term" value="F:RNA helicase activity"/>
    <property type="evidence" value="ECO:0007669"/>
    <property type="project" value="UniProtKB-EC"/>
</dbReference>
<feature type="compositionally biased region" description="Low complexity" evidence="13">
    <location>
        <begin position="409"/>
        <end position="420"/>
    </location>
</feature>
<dbReference type="SMART" id="SM00333">
    <property type="entry name" value="TUDOR"/>
    <property type="match status" value="1"/>
</dbReference>
<feature type="compositionally biased region" description="Basic and acidic residues" evidence="13">
    <location>
        <begin position="1420"/>
        <end position="1444"/>
    </location>
</feature>
<dbReference type="InterPro" id="IPR035437">
    <property type="entry name" value="SNase_OB-fold_sf"/>
</dbReference>
<name>A0A8S1AB70_ARCPL</name>
<feature type="compositionally biased region" description="Basic and acidic residues" evidence="13">
    <location>
        <begin position="321"/>
        <end position="345"/>
    </location>
</feature>
<dbReference type="PROSITE" id="PS51192">
    <property type="entry name" value="HELICASE_ATP_BIND_1"/>
    <property type="match status" value="1"/>
</dbReference>
<feature type="compositionally biased region" description="Basic residues" evidence="13">
    <location>
        <begin position="285"/>
        <end position="295"/>
    </location>
</feature>
<dbReference type="EC" id="3.6.4.13" evidence="1"/>
<sequence length="1953" mass="220717">MGGDEYKVEILHYLNPYLIWALVEKDGEENKTHFEQLGIYGISPLSVTIDIEGTVETNRCQKWLPAVYIAMKKLFLEASEVWFSVTFCDKTISIFDDNLHKYGDFILKMNNGETVSMLEELLNTGFVADDVGLFHQNLKTNLDYVNTVAVVNNIRQSLKVINKSNEHIDAILKMQTSIFLKTVEFEDDAVAGNFCVGIGEKHSQLMLHKRLNDLNACKDVDEKSAGRACRKTPARLNSGLRKKLNLIQAQKVSGAPALTKNTDDSSSECNQHADDSPINFTESKTRKKNNRRGKPGKGNVVEKDKKYIAFGPPGINPTKFHLREIETDSKFPSTDKETQDQKDNDYSSILNKANSGDVLEQKDVPDECIKHNDQNKPDQDNTKNIKEKRPSSSVQRKMNILKKKIAKLNTSSSTADTNSTVKGDDSDSDSISALVAKLDVSSGSIKKEVKSEPETVFTDVGNNVNPFKNLDGSKSVFVEKLVSPTLMVHTKKGNRILPVSNLRDIPFGSNIHVVLRNMLVKKPMRVQTVSWPTILRGHSLFLVSPNGSGKTLGYLPAVCRLVSDSKNTADGFSVSRLTCIIVCATSKSAYHVEEMCKMFLHEARIFACYSGMTDVTISTNILNGCDILISTPPLLVHLMRENLGLDLRSLSTLVIDDCELISEVYQNEIKFCFSKVKEMLKGRANKELKVQYVVASRIWSTFMSSLAKKAPDSVVCIGAFQECVLYSESDTSFQFLEKEKKMEAVLSFLDSIDNSKKTVIACRSDDEVHLIEKALTNLKYVVYACDSTMTIHDLYAIDLSLSEYSEPLKGPILVCCDGNLNHLNITDAHYLIHFSLPELFSMFSKRFAVLIDNYASLFNSQDNGVKIKIFLETNNVEQLPKILHFIKRCSGKVPADLDKISASVMLKKDLEKAKAFVPLCNTLLRLGKCVDIGYCKERHAIFEDFDKPLAWIPREGTITFEILHYHSPVHYSVRVMSCTTNSGVKKYPQTYSTLSIKLGMYYSKEKNKKLHGVAKPGDVCAVSLKRNFFARCQVLKVLKYTQDNLPSQMLINLIDEEKLEMACDTSLYHLPDDLKNIDSHVAKVILANIAPQERDISYSKLAEDQIKKITGNSEEIYMRAQISLVIGNCIFVETLEACQDLSSVNETVVKNNIRDELLDGHAVNNPGHIDTLLKLGEHLEFVRKNVLIEKVEVPKPIKVLPKPRWAHLDSEEQTLVYYLYAESPSLFFVQNAKFQNCLKNLLSDIKKHVAENPEPIHDVKQGDIVLAKFPDDTCFERARVDSVIDSNNIKCFFVDLGDWSIVTADKVLPISENIITQLPFQAIECRLVGIRPVGDKWSEFSTNWFVDQFYESDTKRKYLFAKRFTKEEADFTEGSKYGIGLIDTYADNVYINKLMIDANLAEENEEIEYLNTIYLEKTKDSSDDSDLKNESDNEISKNTNDDKVTVLNTSQKPKTRSLPSHLLPYAKNNDFISNSTSALTLSNNNLVENNLTTPVKEITPTKASVSDYVDKSQINNIHNTDCSESDNNKHLTLVSPFKGEGNNNNEANCSESSSSSEDSLENSRANQQAVMNLLRSNPMRSMPLVNDDIDVDRWDSSNPIQMLMAPNQDTSNVSEAPKTILPSLNNVKPEADVRKKSEIIQNVPVNNNIDNVKTLSDTDKDIKPKVSLGTSTKLSIWSVTDNNQMLSLYDETSKAKIIINWCQDNTNVTVKVQMQVENYELFIDDKKIKFLAKVNYTDYGFEFELYGVINIEKSTHTKKDTYVEINLNKVLAKKWLTLYKGSVRKVVCANANVRRKSDAENTKNEENLRKPKIVWRQNKIKVTIKIMLITEKYELTIQDKHIKFYAQANDEEYGFEFELYGVIDVNKSSHSNKGQYIQASLSKVMGNNWLVLGKGYVKKWIVYDFDGIDVSSEDEQELTDDITNLRNHLNLNQESDSEDDFADDVNFEYKKQY</sequence>
<dbReference type="Pfam" id="PF00567">
    <property type="entry name" value="TUDOR"/>
    <property type="match status" value="1"/>
</dbReference>
<dbReference type="GO" id="GO:0051321">
    <property type="term" value="P:meiotic cell cycle"/>
    <property type="evidence" value="ECO:0007669"/>
    <property type="project" value="UniProtKB-KW"/>
</dbReference>
<dbReference type="CDD" id="cd20435">
    <property type="entry name" value="Tudor_TDRD12_rpt2"/>
    <property type="match status" value="1"/>
</dbReference>
<feature type="domain" description="CS" evidence="16">
    <location>
        <begin position="1694"/>
        <end position="1779"/>
    </location>
</feature>
<dbReference type="InterPro" id="IPR014001">
    <property type="entry name" value="Helicase_ATP-bd"/>
</dbReference>
<evidence type="ECO:0000256" key="4">
    <source>
        <dbReference type="ARBA" id="ARBA00022741"/>
    </source>
</evidence>
<feature type="domain" description="Helicase ATP-binding" evidence="15">
    <location>
        <begin position="531"/>
        <end position="674"/>
    </location>
</feature>
<dbReference type="SUPFAM" id="SSF63748">
    <property type="entry name" value="Tudor/PWWP/MBT"/>
    <property type="match status" value="2"/>
</dbReference>
<dbReference type="PANTHER" id="PTHR22655:SF2">
    <property type="entry name" value="ATP-DEPENDENT RNA HELICASE TDRD12-RELATED"/>
    <property type="match status" value="1"/>
</dbReference>
<feature type="compositionally biased region" description="Basic and acidic residues" evidence="13">
    <location>
        <begin position="359"/>
        <end position="390"/>
    </location>
</feature>
<feature type="region of interest" description="Disordered" evidence="13">
    <location>
        <begin position="409"/>
        <end position="428"/>
    </location>
</feature>
<keyword evidence="18" id="KW-1185">Reference proteome</keyword>
<dbReference type="Gene3D" id="2.60.40.790">
    <property type="match status" value="2"/>
</dbReference>
<accession>A0A8S1AB70</accession>
<dbReference type="SMART" id="SM00487">
    <property type="entry name" value="DEXDc"/>
    <property type="match status" value="1"/>
</dbReference>
<evidence type="ECO:0000256" key="2">
    <source>
        <dbReference type="ARBA" id="ARBA00022473"/>
    </source>
</evidence>
<dbReference type="InterPro" id="IPR027417">
    <property type="entry name" value="P-loop_NTPase"/>
</dbReference>
<evidence type="ECO:0000256" key="8">
    <source>
        <dbReference type="ARBA" id="ARBA00022840"/>
    </source>
</evidence>
<evidence type="ECO:0000256" key="1">
    <source>
        <dbReference type="ARBA" id="ARBA00012552"/>
    </source>
</evidence>
<dbReference type="PROSITE" id="PS50304">
    <property type="entry name" value="TUDOR"/>
    <property type="match status" value="1"/>
</dbReference>
<dbReference type="Proteomes" id="UP000494106">
    <property type="component" value="Unassembled WGS sequence"/>
</dbReference>
<dbReference type="GO" id="GO:0031047">
    <property type="term" value="P:regulatory ncRNA-mediated gene silencing"/>
    <property type="evidence" value="ECO:0007669"/>
    <property type="project" value="UniProtKB-KW"/>
</dbReference>
<evidence type="ECO:0000256" key="3">
    <source>
        <dbReference type="ARBA" id="ARBA00022737"/>
    </source>
</evidence>
<dbReference type="PROSITE" id="PS51203">
    <property type="entry name" value="CS"/>
    <property type="match status" value="2"/>
</dbReference>
<dbReference type="GO" id="GO:0005737">
    <property type="term" value="C:cytoplasm"/>
    <property type="evidence" value="ECO:0007669"/>
    <property type="project" value="UniProtKB-ARBA"/>
</dbReference>
<evidence type="ECO:0000256" key="12">
    <source>
        <dbReference type="ARBA" id="ARBA00047984"/>
    </source>
</evidence>
<dbReference type="SUPFAM" id="SSF52540">
    <property type="entry name" value="P-loop containing nucleoside triphosphate hydrolases"/>
    <property type="match status" value="2"/>
</dbReference>
<gene>
    <name evidence="17" type="ORF">APLA_LOCUS8912</name>
</gene>
<feature type="region of interest" description="Disordered" evidence="13">
    <location>
        <begin position="1420"/>
        <end position="1461"/>
    </location>
</feature>
<evidence type="ECO:0000259" key="14">
    <source>
        <dbReference type="PROSITE" id="PS50304"/>
    </source>
</evidence>
<evidence type="ECO:0000259" key="15">
    <source>
        <dbReference type="PROSITE" id="PS51192"/>
    </source>
</evidence>
<organism evidence="17 18">
    <name type="scientific">Arctia plantaginis</name>
    <name type="common">Wood tiger moth</name>
    <name type="synonym">Phalaena plantaginis</name>
    <dbReference type="NCBI Taxonomy" id="874455"/>
    <lineage>
        <taxon>Eukaryota</taxon>
        <taxon>Metazoa</taxon>
        <taxon>Ecdysozoa</taxon>
        <taxon>Arthropoda</taxon>
        <taxon>Hexapoda</taxon>
        <taxon>Insecta</taxon>
        <taxon>Pterygota</taxon>
        <taxon>Neoptera</taxon>
        <taxon>Endopterygota</taxon>
        <taxon>Lepidoptera</taxon>
        <taxon>Glossata</taxon>
        <taxon>Ditrysia</taxon>
        <taxon>Noctuoidea</taxon>
        <taxon>Erebidae</taxon>
        <taxon>Arctiinae</taxon>
        <taxon>Arctia</taxon>
    </lineage>
</organism>
<comment type="catalytic activity">
    <reaction evidence="12">
        <text>ATP + H2O = ADP + phosphate + H(+)</text>
        <dbReference type="Rhea" id="RHEA:13065"/>
        <dbReference type="ChEBI" id="CHEBI:15377"/>
        <dbReference type="ChEBI" id="CHEBI:15378"/>
        <dbReference type="ChEBI" id="CHEBI:30616"/>
        <dbReference type="ChEBI" id="CHEBI:43474"/>
        <dbReference type="ChEBI" id="CHEBI:456216"/>
        <dbReference type="EC" id="3.6.4.13"/>
    </reaction>
</comment>